<dbReference type="PANTHER" id="PTHR47559:SF1">
    <property type="entry name" value="OS03G0844900 PROTEIN"/>
    <property type="match status" value="1"/>
</dbReference>
<feature type="domain" description="S1 motif" evidence="1">
    <location>
        <begin position="110"/>
        <end position="188"/>
    </location>
</feature>
<dbReference type="GO" id="GO:0003676">
    <property type="term" value="F:nucleic acid binding"/>
    <property type="evidence" value="ECO:0007669"/>
    <property type="project" value="InterPro"/>
</dbReference>
<reference evidence="2 3" key="1">
    <citation type="submission" date="2017-09" db="EMBL/GenBank/DDBJ databases">
        <title>Depth-based differentiation of microbial function through sediment-hosted aquifers and enrichment of novel symbionts in the deep terrestrial subsurface.</title>
        <authorList>
            <person name="Probst A.J."/>
            <person name="Ladd B."/>
            <person name="Jarett J.K."/>
            <person name="Geller-Mcgrath D.E."/>
            <person name="Sieber C.M."/>
            <person name="Emerson J.B."/>
            <person name="Anantharaman K."/>
            <person name="Thomas B.C."/>
            <person name="Malmstrom R."/>
            <person name="Stieglmeier M."/>
            <person name="Klingl A."/>
            <person name="Woyke T."/>
            <person name="Ryan C.M."/>
            <person name="Banfield J.F."/>
        </authorList>
    </citation>
    <scope>NUCLEOTIDE SEQUENCE [LARGE SCALE GENOMIC DNA]</scope>
    <source>
        <strain evidence="2">CG22_combo_CG10-13_8_21_14_all_42_17</strain>
    </source>
</reference>
<name>A0A2H0BE69_9BACT</name>
<dbReference type="PRINTS" id="PR00681">
    <property type="entry name" value="RIBOSOMALS1"/>
</dbReference>
<dbReference type="SUPFAM" id="SSF50249">
    <property type="entry name" value="Nucleic acid-binding proteins"/>
    <property type="match status" value="4"/>
</dbReference>
<gene>
    <name evidence="2" type="ORF">COX06_00450</name>
</gene>
<keyword evidence="2" id="KW-0689">Ribosomal protein</keyword>
<evidence type="ECO:0000259" key="1">
    <source>
        <dbReference type="PROSITE" id="PS50126"/>
    </source>
</evidence>
<dbReference type="Proteomes" id="UP000229794">
    <property type="component" value="Unassembled WGS sequence"/>
</dbReference>
<organism evidence="2 3">
    <name type="scientific">Candidatus Zambryskibacteria bacterium CG22_combo_CG10-13_8_21_14_all_42_17</name>
    <dbReference type="NCBI Taxonomy" id="1975118"/>
    <lineage>
        <taxon>Bacteria</taxon>
        <taxon>Candidatus Zambryskiibacteriota</taxon>
    </lineage>
</organism>
<dbReference type="PROSITE" id="PS50126">
    <property type="entry name" value="S1"/>
    <property type="match status" value="4"/>
</dbReference>
<keyword evidence="2" id="KW-0687">Ribonucleoprotein</keyword>
<dbReference type="InterPro" id="IPR003029">
    <property type="entry name" value="S1_domain"/>
</dbReference>
<evidence type="ECO:0000313" key="3">
    <source>
        <dbReference type="Proteomes" id="UP000229794"/>
    </source>
</evidence>
<dbReference type="Gene3D" id="2.40.50.140">
    <property type="entry name" value="Nucleic acid-binding proteins"/>
    <property type="match status" value="4"/>
</dbReference>
<dbReference type="AlphaFoldDB" id="A0A2H0BE69"/>
<dbReference type="InterPro" id="IPR035104">
    <property type="entry name" value="Ribosomal_protein_S1-like"/>
</dbReference>
<dbReference type="CDD" id="cd00164">
    <property type="entry name" value="S1_like"/>
    <property type="match status" value="1"/>
</dbReference>
<protein>
    <submittedName>
        <fullName evidence="2">30S ribosomal protein S1</fullName>
    </submittedName>
</protein>
<dbReference type="InterPro" id="IPR012340">
    <property type="entry name" value="NA-bd_OB-fold"/>
</dbReference>
<sequence length="361" mass="40269">MTNNTLNTSEVDAFITSIPTPPSIDDLVEGSVISIDKGAIYVDLPPFGTGIIYGREFINARDIIKKINVSDIVRGKVVGIGGKDGYIEISLKEARQALIWSEAEEAIREKRTFELPITDANKGGLIINWQGLLGFLPASQLKPEHYPRISDGDKDKILDELRRLVGEKLSVTIIGASPKEGKLIFSEKSPETKDKENIVSHYTLGDEIMGEVTGLVDFGIFIKLEEGLEGLVHISEIDWGLVENPKTMFKIGEKVRVKVIEIKDDKISLSIKALKENPWREAEKKYKKDDIVEGVIIKFNKYGALASIEEGIAGLVHVSEFGSEEKLREKLEMGKLYSFKITLFETKEQKMALSFVDKNSK</sequence>
<feature type="domain" description="S1 motif" evidence="1">
    <location>
        <begin position="205"/>
        <end position="272"/>
    </location>
</feature>
<proteinExistence type="predicted"/>
<dbReference type="EMBL" id="PCST01000007">
    <property type="protein sequence ID" value="PIP55924.1"/>
    <property type="molecule type" value="Genomic_DNA"/>
</dbReference>
<dbReference type="InterPro" id="IPR052757">
    <property type="entry name" value="Ribosomal_protein_S1"/>
</dbReference>
<dbReference type="SMART" id="SM00316">
    <property type="entry name" value="S1"/>
    <property type="match status" value="4"/>
</dbReference>
<evidence type="ECO:0000313" key="2">
    <source>
        <dbReference type="EMBL" id="PIP55924.1"/>
    </source>
</evidence>
<comment type="caution">
    <text evidence="2">The sequence shown here is derived from an EMBL/GenBank/DDBJ whole genome shotgun (WGS) entry which is preliminary data.</text>
</comment>
<dbReference type="GO" id="GO:0005840">
    <property type="term" value="C:ribosome"/>
    <property type="evidence" value="ECO:0007669"/>
    <property type="project" value="UniProtKB-KW"/>
</dbReference>
<feature type="domain" description="S1 motif" evidence="1">
    <location>
        <begin position="289"/>
        <end position="356"/>
    </location>
</feature>
<dbReference type="Pfam" id="PF00575">
    <property type="entry name" value="S1"/>
    <property type="match status" value="3"/>
</dbReference>
<accession>A0A2H0BE69</accession>
<dbReference type="PANTHER" id="PTHR47559">
    <property type="entry name" value="OS03G0844900 PROTEIN"/>
    <property type="match status" value="1"/>
</dbReference>
<feature type="domain" description="S1 motif" evidence="1">
    <location>
        <begin position="25"/>
        <end position="92"/>
    </location>
</feature>